<accession>A0A7G9B8C4</accession>
<dbReference type="SUPFAM" id="SSF46785">
    <property type="entry name" value="Winged helix' DNA-binding domain"/>
    <property type="match status" value="1"/>
</dbReference>
<dbReference type="Proteomes" id="UP000515960">
    <property type="component" value="Chromosome"/>
</dbReference>
<dbReference type="Gene3D" id="1.10.10.10">
    <property type="entry name" value="Winged helix-like DNA-binding domain superfamily/Winged helix DNA-binding domain"/>
    <property type="match status" value="1"/>
</dbReference>
<proteinExistence type="predicted"/>
<sequence>MLTSQYEQNMKQKNFFLLPNAIFELQLNKYEFHIYAYLIRTEDRRTYQCIVSYPTIAGALGISVNTVAKYVRTLEERGLIRTERTEIVTRDGRKRNGCLRYHILPMQNALDRHHERRLAELELVTAQQKANAKAEKLGVEFLPACDGQSSA</sequence>
<dbReference type="Pfam" id="PF13730">
    <property type="entry name" value="HTH_36"/>
    <property type="match status" value="1"/>
</dbReference>
<protein>
    <submittedName>
        <fullName evidence="1">Helix-turn-helix domain-containing protein</fullName>
    </submittedName>
</protein>
<dbReference type="AlphaFoldDB" id="A0A7G9B8C4"/>
<organism evidence="1 2">
    <name type="scientific">Oscillibacter hominis</name>
    <dbReference type="NCBI Taxonomy" id="2763056"/>
    <lineage>
        <taxon>Bacteria</taxon>
        <taxon>Bacillati</taxon>
        <taxon>Bacillota</taxon>
        <taxon>Clostridia</taxon>
        <taxon>Eubacteriales</taxon>
        <taxon>Oscillospiraceae</taxon>
        <taxon>Oscillibacter</taxon>
    </lineage>
</organism>
<dbReference type="InterPro" id="IPR036390">
    <property type="entry name" value="WH_DNA-bd_sf"/>
</dbReference>
<evidence type="ECO:0000313" key="2">
    <source>
        <dbReference type="Proteomes" id="UP000515960"/>
    </source>
</evidence>
<dbReference type="EMBL" id="CP060490">
    <property type="protein sequence ID" value="QNL45805.1"/>
    <property type="molecule type" value="Genomic_DNA"/>
</dbReference>
<dbReference type="KEGG" id="ohi:H8790_03705"/>
<keyword evidence="2" id="KW-1185">Reference proteome</keyword>
<name>A0A7G9B8C4_9FIRM</name>
<evidence type="ECO:0000313" key="1">
    <source>
        <dbReference type="EMBL" id="QNL45805.1"/>
    </source>
</evidence>
<dbReference type="InterPro" id="IPR036388">
    <property type="entry name" value="WH-like_DNA-bd_sf"/>
</dbReference>
<gene>
    <name evidence="1" type="ORF">H8790_03705</name>
</gene>
<reference evidence="1 2" key="1">
    <citation type="submission" date="2020-08" db="EMBL/GenBank/DDBJ databases">
        <authorList>
            <person name="Liu C."/>
            <person name="Sun Q."/>
        </authorList>
    </citation>
    <scope>NUCLEOTIDE SEQUENCE [LARGE SCALE GENOMIC DNA]</scope>
    <source>
        <strain evidence="1 2">NSJ-62</strain>
    </source>
</reference>